<dbReference type="PANTHER" id="PTHR43236">
    <property type="entry name" value="ANTITOXIN HIGA1"/>
    <property type="match status" value="1"/>
</dbReference>
<dbReference type="InterPro" id="IPR010359">
    <property type="entry name" value="IrrE_HExxH"/>
</dbReference>
<accession>A0A4Y3WVY4</accession>
<keyword evidence="3" id="KW-1185">Reference proteome</keyword>
<dbReference type="InterPro" id="IPR052345">
    <property type="entry name" value="Rad_response_metalloprotease"/>
</dbReference>
<evidence type="ECO:0000313" key="2">
    <source>
        <dbReference type="EMBL" id="GEC22924.1"/>
    </source>
</evidence>
<dbReference type="OrthoDB" id="9794834at2"/>
<evidence type="ECO:0000259" key="1">
    <source>
        <dbReference type="Pfam" id="PF06114"/>
    </source>
</evidence>
<comment type="caution">
    <text evidence="2">The sequence shown here is derived from an EMBL/GenBank/DDBJ whole genome shotgun (WGS) entry which is preliminary data.</text>
</comment>
<dbReference type="Pfam" id="PF06114">
    <property type="entry name" value="Peptidase_M78"/>
    <property type="match status" value="1"/>
</dbReference>
<name>A0A4Y3WVY4_9PSEU</name>
<dbReference type="EMBL" id="BJNG01000069">
    <property type="protein sequence ID" value="GEC22924.1"/>
    <property type="molecule type" value="Genomic_DNA"/>
</dbReference>
<reference evidence="2 3" key="1">
    <citation type="submission" date="2019-06" db="EMBL/GenBank/DDBJ databases">
        <title>Whole genome shotgun sequence of Pseudonocardia hydrocarbonoxydans NBRC 14498.</title>
        <authorList>
            <person name="Hosoyama A."/>
            <person name="Uohara A."/>
            <person name="Ohji S."/>
            <person name="Ichikawa N."/>
        </authorList>
    </citation>
    <scope>NUCLEOTIDE SEQUENCE [LARGE SCALE GENOMIC DNA]</scope>
    <source>
        <strain evidence="2 3">NBRC 14498</strain>
    </source>
</reference>
<gene>
    <name evidence="2" type="ORF">PHY01_52070</name>
</gene>
<protein>
    <submittedName>
        <fullName evidence="2">ImmA/IrrE family metallo-endopeptidase</fullName>
    </submittedName>
</protein>
<organism evidence="2 3">
    <name type="scientific">Pseudonocardia hydrocarbonoxydans</name>
    <dbReference type="NCBI Taxonomy" id="76726"/>
    <lineage>
        <taxon>Bacteria</taxon>
        <taxon>Bacillati</taxon>
        <taxon>Actinomycetota</taxon>
        <taxon>Actinomycetes</taxon>
        <taxon>Pseudonocardiales</taxon>
        <taxon>Pseudonocardiaceae</taxon>
        <taxon>Pseudonocardia</taxon>
    </lineage>
</organism>
<dbReference type="PANTHER" id="PTHR43236:SF2">
    <property type="entry name" value="BLL0069 PROTEIN"/>
    <property type="match status" value="1"/>
</dbReference>
<dbReference type="AlphaFoldDB" id="A0A4Y3WVY4"/>
<sequence>MTTKRKIEERATQFVVRCGVAFPPVPVIKIVESEGIELVYSRSQGIESGFAMRDGSRRIIGVNNLEAPRRQRFTIAHELGHLDLHAERELTVDQSVRIYKRDEVSSMATNLEEIEANAFAAALLMPKDFIEEAMNGSLPATIGGRDQLISALARQFDVSIQAMGYRLVNLGMLSP</sequence>
<evidence type="ECO:0000313" key="3">
    <source>
        <dbReference type="Proteomes" id="UP000320338"/>
    </source>
</evidence>
<dbReference type="Gene3D" id="1.10.10.2910">
    <property type="match status" value="1"/>
</dbReference>
<dbReference type="RefSeq" id="WP_141282852.1">
    <property type="nucleotide sequence ID" value="NZ_BAAARZ010000086.1"/>
</dbReference>
<dbReference type="Proteomes" id="UP000320338">
    <property type="component" value="Unassembled WGS sequence"/>
</dbReference>
<feature type="domain" description="IrrE N-terminal-like" evidence="1">
    <location>
        <begin position="32"/>
        <end position="167"/>
    </location>
</feature>
<proteinExistence type="predicted"/>